<dbReference type="Pfam" id="PF21688">
    <property type="entry name" value="FAD-depend_C"/>
    <property type="match status" value="1"/>
</dbReference>
<accession>A0A3E2TGP3</accession>
<name>A0A3E2TGP3_9FIRM</name>
<evidence type="ECO:0000313" key="2">
    <source>
        <dbReference type="EMBL" id="RGB75352.1"/>
    </source>
</evidence>
<dbReference type="Gene3D" id="3.50.50.60">
    <property type="entry name" value="FAD/NAD(P)-binding domain"/>
    <property type="match status" value="1"/>
</dbReference>
<dbReference type="PRINTS" id="PR00368">
    <property type="entry name" value="FADPNR"/>
</dbReference>
<dbReference type="RefSeq" id="WP_117528954.1">
    <property type="nucleotide sequence ID" value="NZ_JAQDKA010000008.1"/>
</dbReference>
<sequence length="458" mass="50547">MKQYDVIIIGAGPGGIYSAWELAMKKPELKIAVFEKGRELEKRKCPINGDTVKNCVGCPSCAIMSGFGGAGAFSDGKYNITNEFGGTLHEYIGKKKAMELMRYVDDINMSHGGEGTRMYSTGDTKFKKICIQNNLHLLDASVRHLGTDVNYIVLEQLFAELKDRVDFFFNCAVEHVTKEGEGYGVHTSDESYFCKQCIISVGRSGSKWMETVCQEMDIPTKSNRVDIGVRVELPAVVFSDLTDELYESKIVYRTEKFEDLVRTFCMNPKGAVVAENTNGIVTVNGHSYENPELQTENTNFALLVAKHFSEPFKDSNGYGESIARLSNMLGGGVIVQRFGDLIRGRRSTEKRIRESLVVPTLSATPGDLSLVLPKRILDGIIEMIYALDKIAPGTANADTLLYGVEVKFYNMEVSIDGNLETRHKGLYIIGDGSGVTHSLSHASASGVFVARRIMEGIE</sequence>
<gene>
    <name evidence="2" type="ORF">DW070_14170</name>
</gene>
<dbReference type="EMBL" id="QVEP01000047">
    <property type="protein sequence ID" value="RGB75352.1"/>
    <property type="molecule type" value="Genomic_DNA"/>
</dbReference>
<protein>
    <submittedName>
        <fullName evidence="2">FAD-dependent oxidoreductase</fullName>
    </submittedName>
</protein>
<dbReference type="PIRSF" id="PIRSF038984">
    <property type="entry name" value="FAD_binding_protein"/>
    <property type="match status" value="1"/>
</dbReference>
<evidence type="ECO:0000259" key="1">
    <source>
        <dbReference type="Pfam" id="PF21688"/>
    </source>
</evidence>
<dbReference type="Proteomes" id="UP000260773">
    <property type="component" value="Unassembled WGS sequence"/>
</dbReference>
<proteinExistence type="predicted"/>
<dbReference type="PANTHER" id="PTHR43106">
    <property type="entry name" value="DEHYDROGENASE-RELATED"/>
    <property type="match status" value="1"/>
</dbReference>
<reference evidence="2 3" key="1">
    <citation type="submission" date="2018-08" db="EMBL/GenBank/DDBJ databases">
        <title>A genome reference for cultivated species of the human gut microbiota.</title>
        <authorList>
            <person name="Zou Y."/>
            <person name="Xue W."/>
            <person name="Luo G."/>
        </authorList>
    </citation>
    <scope>NUCLEOTIDE SEQUENCE [LARGE SCALE GENOMIC DNA]</scope>
    <source>
        <strain evidence="2 3">AF45-17</strain>
    </source>
</reference>
<evidence type="ECO:0000313" key="3">
    <source>
        <dbReference type="Proteomes" id="UP000260773"/>
    </source>
</evidence>
<dbReference type="AlphaFoldDB" id="A0A3E2TGP3"/>
<organism evidence="2 3">
    <name type="scientific">Coprococcus catus</name>
    <dbReference type="NCBI Taxonomy" id="116085"/>
    <lineage>
        <taxon>Bacteria</taxon>
        <taxon>Bacillati</taxon>
        <taxon>Bacillota</taxon>
        <taxon>Clostridia</taxon>
        <taxon>Lachnospirales</taxon>
        <taxon>Lachnospiraceae</taxon>
        <taxon>Coprococcus</taxon>
    </lineage>
</organism>
<dbReference type="InterPro" id="IPR028348">
    <property type="entry name" value="FAD-binding_protein"/>
</dbReference>
<dbReference type="PANTHER" id="PTHR43106:SF1">
    <property type="entry name" value="DEHYDROGENASE-RELATED"/>
    <property type="match status" value="1"/>
</dbReference>
<feature type="domain" description="FAD-dependent protein C-terminal" evidence="1">
    <location>
        <begin position="251"/>
        <end position="406"/>
    </location>
</feature>
<dbReference type="SUPFAM" id="SSF51905">
    <property type="entry name" value="FAD/NAD(P)-binding domain"/>
    <property type="match status" value="1"/>
</dbReference>
<comment type="caution">
    <text evidence="2">The sequence shown here is derived from an EMBL/GenBank/DDBJ whole genome shotgun (WGS) entry which is preliminary data.</text>
</comment>
<dbReference type="InterPro" id="IPR036188">
    <property type="entry name" value="FAD/NAD-bd_sf"/>
</dbReference>
<dbReference type="InterPro" id="IPR049516">
    <property type="entry name" value="FAD-depend_C"/>
</dbReference>